<accession>A0ABV5WU72</accession>
<reference evidence="1 2" key="1">
    <citation type="submission" date="2024-09" db="EMBL/GenBank/DDBJ databases">
        <authorList>
            <person name="Sun Q."/>
            <person name="Mori K."/>
        </authorList>
    </citation>
    <scope>NUCLEOTIDE SEQUENCE [LARGE SCALE GENOMIC DNA]</scope>
    <source>
        <strain evidence="1 2">TBRC 4576</strain>
    </source>
</reference>
<protein>
    <submittedName>
        <fullName evidence="1">Abi family protein</fullName>
    </submittedName>
</protein>
<proteinExistence type="predicted"/>
<dbReference type="InterPro" id="IPR011664">
    <property type="entry name" value="Abi_system_AbiD/AbiF-like"/>
</dbReference>
<sequence length="325" mass="37951">MNQENTKPFKTHNRQLTILRNRGLSVPSSAKRSLEQFGYYSIINGYKTLFLQKDSRGRVIHPERFIPGSTFSEIQNLYDFDKKLRSILYDYLLEYESHLGSEISYRFSEQYPEEHSYLAMDNYSRNSDLVASVVGTISSLSNTIKKNSGKRNNNAIKHYVNRHGQVPLWVLVNFLTFGDLNYFYKNSKTNLQIQIAQDFSKQFKRSYRQNIEIDVKSIKTINHLVNYFRNAVAHGEITYSMSIDRSPNFQSVKRNLSLQSLQVNSQLGVFELIIALKLVLTKKSYSKLTKEIEHLLNEYSEKFQSVELAAILHDMNFPENYEVYI</sequence>
<dbReference type="Proteomes" id="UP001589691">
    <property type="component" value="Unassembled WGS sequence"/>
</dbReference>
<organism evidence="1 2">
    <name type="scientific">Lactiplantibacillus modestisalitolerans</name>
    <dbReference type="NCBI Taxonomy" id="1457219"/>
    <lineage>
        <taxon>Bacteria</taxon>
        <taxon>Bacillati</taxon>
        <taxon>Bacillota</taxon>
        <taxon>Bacilli</taxon>
        <taxon>Lactobacillales</taxon>
        <taxon>Lactobacillaceae</taxon>
        <taxon>Lactiplantibacillus</taxon>
    </lineage>
</organism>
<dbReference type="Pfam" id="PF07751">
    <property type="entry name" value="Abi_2"/>
    <property type="match status" value="1"/>
</dbReference>
<dbReference type="RefSeq" id="WP_137643793.1">
    <property type="nucleotide sequence ID" value="NZ_BJEA01000032.1"/>
</dbReference>
<comment type="caution">
    <text evidence="1">The sequence shown here is derived from an EMBL/GenBank/DDBJ whole genome shotgun (WGS) entry which is preliminary data.</text>
</comment>
<name>A0ABV5WU72_9LACO</name>
<dbReference type="EMBL" id="JBHLZY010000017">
    <property type="protein sequence ID" value="MFB9769548.1"/>
    <property type="molecule type" value="Genomic_DNA"/>
</dbReference>
<gene>
    <name evidence="1" type="ORF">ACFFLI_06680</name>
</gene>
<evidence type="ECO:0000313" key="2">
    <source>
        <dbReference type="Proteomes" id="UP001589691"/>
    </source>
</evidence>
<evidence type="ECO:0000313" key="1">
    <source>
        <dbReference type="EMBL" id="MFB9769548.1"/>
    </source>
</evidence>
<keyword evidence="2" id="KW-1185">Reference proteome</keyword>